<dbReference type="Proteomes" id="UP001219518">
    <property type="component" value="Unassembled WGS sequence"/>
</dbReference>
<protein>
    <submittedName>
        <fullName evidence="1">Acetylcholinesterase 1</fullName>
    </submittedName>
</protein>
<evidence type="ECO:0000313" key="1">
    <source>
        <dbReference type="EMBL" id="KAK3930961.1"/>
    </source>
</evidence>
<name>A0AAE1I2J9_9NEOP</name>
<accession>A0AAE1I2J9</accession>
<keyword evidence="2" id="KW-1185">Reference proteome</keyword>
<sequence length="116" mass="13081">MLWLTKHIIYYDILKCIGSNIFVCPIYSSPIELTEDCLKNLDLLFLANCSISIRLGDANVLSLWITGLTDWLPRKILTCATTCTRTILSHLIEGNLHGTDDVEIRTRDLKLTGLVC</sequence>
<comment type="caution">
    <text evidence="1">The sequence shown here is derived from an EMBL/GenBank/DDBJ whole genome shotgun (WGS) entry which is preliminary data.</text>
</comment>
<proteinExistence type="predicted"/>
<organism evidence="1 2">
    <name type="scientific">Frankliniella fusca</name>
    <dbReference type="NCBI Taxonomy" id="407009"/>
    <lineage>
        <taxon>Eukaryota</taxon>
        <taxon>Metazoa</taxon>
        <taxon>Ecdysozoa</taxon>
        <taxon>Arthropoda</taxon>
        <taxon>Hexapoda</taxon>
        <taxon>Insecta</taxon>
        <taxon>Pterygota</taxon>
        <taxon>Neoptera</taxon>
        <taxon>Paraneoptera</taxon>
        <taxon>Thysanoptera</taxon>
        <taxon>Terebrantia</taxon>
        <taxon>Thripoidea</taxon>
        <taxon>Thripidae</taxon>
        <taxon>Frankliniella</taxon>
    </lineage>
</organism>
<dbReference type="EMBL" id="JAHWGI010001416">
    <property type="protein sequence ID" value="KAK3930961.1"/>
    <property type="molecule type" value="Genomic_DNA"/>
</dbReference>
<dbReference type="AlphaFoldDB" id="A0AAE1I2J9"/>
<gene>
    <name evidence="1" type="ORF">KUF71_024873</name>
</gene>
<evidence type="ECO:0000313" key="2">
    <source>
        <dbReference type="Proteomes" id="UP001219518"/>
    </source>
</evidence>
<reference evidence="1" key="2">
    <citation type="journal article" date="2023" name="BMC Genomics">
        <title>Pest status, molecular evolution, and epigenetic factors derived from the genome assembly of Frankliniella fusca, a thysanopteran phytovirus vector.</title>
        <authorList>
            <person name="Catto M.A."/>
            <person name="Labadie P.E."/>
            <person name="Jacobson A.L."/>
            <person name="Kennedy G.G."/>
            <person name="Srinivasan R."/>
            <person name="Hunt B.G."/>
        </authorList>
    </citation>
    <scope>NUCLEOTIDE SEQUENCE</scope>
    <source>
        <strain evidence="1">PL_HMW_Pooled</strain>
    </source>
</reference>
<reference evidence="1" key="1">
    <citation type="submission" date="2021-07" db="EMBL/GenBank/DDBJ databases">
        <authorList>
            <person name="Catto M.A."/>
            <person name="Jacobson A."/>
            <person name="Kennedy G."/>
            <person name="Labadie P."/>
            <person name="Hunt B.G."/>
            <person name="Srinivasan R."/>
        </authorList>
    </citation>
    <scope>NUCLEOTIDE SEQUENCE</scope>
    <source>
        <strain evidence="1">PL_HMW_Pooled</strain>
        <tissue evidence="1">Head</tissue>
    </source>
</reference>